<organism evidence="1 2">
    <name type="scientific">Candidatus Yanofskybacteria bacterium RIFCSPLOWO2_01_FULL_49_25</name>
    <dbReference type="NCBI Taxonomy" id="1802701"/>
    <lineage>
        <taxon>Bacteria</taxon>
        <taxon>Candidatus Yanofskyibacteriota</taxon>
    </lineage>
</organism>
<dbReference type="Proteomes" id="UP000179047">
    <property type="component" value="Unassembled WGS sequence"/>
</dbReference>
<proteinExistence type="predicted"/>
<reference evidence="1 2" key="1">
    <citation type="journal article" date="2016" name="Nat. Commun.">
        <title>Thousands of microbial genomes shed light on interconnected biogeochemical processes in an aquifer system.</title>
        <authorList>
            <person name="Anantharaman K."/>
            <person name="Brown C.T."/>
            <person name="Hug L.A."/>
            <person name="Sharon I."/>
            <person name="Castelle C.J."/>
            <person name="Probst A.J."/>
            <person name="Thomas B.C."/>
            <person name="Singh A."/>
            <person name="Wilkins M.J."/>
            <person name="Karaoz U."/>
            <person name="Brodie E.L."/>
            <person name="Williams K.H."/>
            <person name="Hubbard S.S."/>
            <person name="Banfield J.F."/>
        </authorList>
    </citation>
    <scope>NUCLEOTIDE SEQUENCE [LARGE SCALE GENOMIC DNA]</scope>
</reference>
<protein>
    <submittedName>
        <fullName evidence="1">Uncharacterized protein</fullName>
    </submittedName>
</protein>
<dbReference type="EMBL" id="MGKP01000012">
    <property type="protein sequence ID" value="OGN28828.1"/>
    <property type="molecule type" value="Genomic_DNA"/>
</dbReference>
<comment type="caution">
    <text evidence="1">The sequence shown here is derived from an EMBL/GenBank/DDBJ whole genome shotgun (WGS) entry which is preliminary data.</text>
</comment>
<sequence length="129" mass="14055">MSKPTIFVDIDSQNPSNSLAMAIKQVALGATPVDQLVGTDDVEATIAITDSVAKALRMVKETEKTAIVIAYLYRRDEAGNNALASRYPGRVYSINYVGMGEKDEMSFVPFLLKLIAEKAKEVTDANPTR</sequence>
<gene>
    <name evidence="1" type="ORF">A3A33_03560</name>
</gene>
<evidence type="ECO:0000313" key="1">
    <source>
        <dbReference type="EMBL" id="OGN28828.1"/>
    </source>
</evidence>
<evidence type="ECO:0000313" key="2">
    <source>
        <dbReference type="Proteomes" id="UP000179047"/>
    </source>
</evidence>
<dbReference type="AlphaFoldDB" id="A0A1F8GVX0"/>
<name>A0A1F8GVX0_9BACT</name>
<accession>A0A1F8GVX0</accession>
<dbReference type="STRING" id="1802701.A3A33_03560"/>